<comment type="caution">
    <text evidence="2">The sequence shown here is derived from an EMBL/GenBank/DDBJ whole genome shotgun (WGS) entry which is preliminary data.</text>
</comment>
<dbReference type="GO" id="GO:0003700">
    <property type="term" value="F:DNA-binding transcription factor activity"/>
    <property type="evidence" value="ECO:0007669"/>
    <property type="project" value="InterPro"/>
</dbReference>
<dbReference type="GO" id="GO:0006950">
    <property type="term" value="P:response to stress"/>
    <property type="evidence" value="ECO:0007669"/>
    <property type="project" value="TreeGrafter"/>
</dbReference>
<dbReference type="InterPro" id="IPR039422">
    <property type="entry name" value="MarR/SlyA-like"/>
</dbReference>
<accession>A0A7M2YUW7</accession>
<dbReference type="Proteomes" id="UP000254134">
    <property type="component" value="Unassembled WGS sequence"/>
</dbReference>
<keyword evidence="3" id="KW-1185">Reference proteome</keyword>
<reference evidence="3" key="2">
    <citation type="journal article" date="2019" name="MicrobiologyOpen">
        <title>High-quality draft genome sequence of Gaiella occulta isolated from a 150 meter deep mineral water borehole and comparison with the genome sequences of other deep-branching lineages of the phylum Actinobacteria.</title>
        <authorList>
            <person name="Severino R."/>
            <person name="Froufe H.J.C."/>
            <person name="Barroso C."/>
            <person name="Albuquerque L."/>
            <person name="Lobo-da-Cunha A."/>
            <person name="da Costa M.S."/>
            <person name="Egas C."/>
        </authorList>
    </citation>
    <scope>NUCLEOTIDE SEQUENCE [LARGE SCALE GENOMIC DNA]</scope>
    <source>
        <strain evidence="3">F2-233</strain>
    </source>
</reference>
<reference evidence="2 3" key="1">
    <citation type="submission" date="2018-07" db="EMBL/GenBank/DDBJ databases">
        <title>High-quality-draft genome sequence of Gaiella occulta.</title>
        <authorList>
            <person name="Severino R."/>
            <person name="Froufe H.J.C."/>
            <person name="Rainey F.A."/>
            <person name="Barroso C."/>
            <person name="Albuquerque L."/>
            <person name="Lobo-Da-Cunha A."/>
            <person name="Da Costa M.S."/>
            <person name="Egas C."/>
        </authorList>
    </citation>
    <scope>NUCLEOTIDE SEQUENCE [LARGE SCALE GENOMIC DNA]</scope>
    <source>
        <strain evidence="2 3">F2-233</strain>
    </source>
</reference>
<dbReference type="PROSITE" id="PS50995">
    <property type="entry name" value="HTH_MARR_2"/>
    <property type="match status" value="1"/>
</dbReference>
<dbReference type="InterPro" id="IPR036390">
    <property type="entry name" value="WH_DNA-bd_sf"/>
</dbReference>
<dbReference type="InterPro" id="IPR000835">
    <property type="entry name" value="HTH_MarR-typ"/>
</dbReference>
<organism evidence="2 3">
    <name type="scientific">Gaiella occulta</name>
    <dbReference type="NCBI Taxonomy" id="1002870"/>
    <lineage>
        <taxon>Bacteria</taxon>
        <taxon>Bacillati</taxon>
        <taxon>Actinomycetota</taxon>
        <taxon>Thermoleophilia</taxon>
        <taxon>Gaiellales</taxon>
        <taxon>Gaiellaceae</taxon>
        <taxon>Gaiella</taxon>
    </lineage>
</organism>
<dbReference type="PRINTS" id="PR00598">
    <property type="entry name" value="HTHMARR"/>
</dbReference>
<evidence type="ECO:0000313" key="2">
    <source>
        <dbReference type="EMBL" id="RDI73903.1"/>
    </source>
</evidence>
<dbReference type="EMBL" id="QQZY01000006">
    <property type="protein sequence ID" value="RDI73903.1"/>
    <property type="molecule type" value="Genomic_DNA"/>
</dbReference>
<evidence type="ECO:0000313" key="3">
    <source>
        <dbReference type="Proteomes" id="UP000254134"/>
    </source>
</evidence>
<sequence>MLERLHERGFDDLDAAHLNVLQYPGPQGMRPSDLAARLRISKQALNYLLRDLERRGYTERRPDPEDMRSRRIVLTRRGHSAVRVIREAVGDTEREWAQEIGPKRFAQLRALLLELNELS</sequence>
<dbReference type="AlphaFoldDB" id="A0A7M2YUW7"/>
<gene>
    <name evidence="2" type="ORF">Gocc_2467</name>
</gene>
<evidence type="ECO:0000259" key="1">
    <source>
        <dbReference type="PROSITE" id="PS50995"/>
    </source>
</evidence>
<dbReference type="PANTHER" id="PTHR33164">
    <property type="entry name" value="TRANSCRIPTIONAL REGULATOR, MARR FAMILY"/>
    <property type="match status" value="1"/>
</dbReference>
<proteinExistence type="predicted"/>
<protein>
    <submittedName>
        <fullName evidence="2">Transcriptional regulator</fullName>
    </submittedName>
</protein>
<dbReference type="RefSeq" id="WP_220150603.1">
    <property type="nucleotide sequence ID" value="NZ_QQZY01000006.1"/>
</dbReference>
<dbReference type="SUPFAM" id="SSF46785">
    <property type="entry name" value="Winged helix' DNA-binding domain"/>
    <property type="match status" value="1"/>
</dbReference>
<dbReference type="InterPro" id="IPR036388">
    <property type="entry name" value="WH-like_DNA-bd_sf"/>
</dbReference>
<dbReference type="SMART" id="SM00347">
    <property type="entry name" value="HTH_MARR"/>
    <property type="match status" value="1"/>
</dbReference>
<name>A0A7M2YUW7_9ACTN</name>
<dbReference type="Pfam" id="PF12802">
    <property type="entry name" value="MarR_2"/>
    <property type="match status" value="1"/>
</dbReference>
<dbReference type="Gene3D" id="1.10.10.10">
    <property type="entry name" value="Winged helix-like DNA-binding domain superfamily/Winged helix DNA-binding domain"/>
    <property type="match status" value="1"/>
</dbReference>
<dbReference type="PANTHER" id="PTHR33164:SF99">
    <property type="entry name" value="MARR FAMILY REGULATORY PROTEIN"/>
    <property type="match status" value="1"/>
</dbReference>
<feature type="domain" description="HTH marR-type" evidence="1">
    <location>
        <begin position="1"/>
        <end position="117"/>
    </location>
</feature>